<dbReference type="EMBL" id="JAOYFB010000003">
    <property type="protein sequence ID" value="KAK4010539.1"/>
    <property type="molecule type" value="Genomic_DNA"/>
</dbReference>
<evidence type="ECO:0000313" key="2">
    <source>
        <dbReference type="Proteomes" id="UP001234178"/>
    </source>
</evidence>
<proteinExistence type="predicted"/>
<protein>
    <submittedName>
        <fullName evidence="1">Uncharacterized protein</fullName>
    </submittedName>
</protein>
<dbReference type="Proteomes" id="UP001234178">
    <property type="component" value="Unassembled WGS sequence"/>
</dbReference>
<comment type="caution">
    <text evidence="1">The sequence shown here is derived from an EMBL/GenBank/DDBJ whole genome shotgun (WGS) entry which is preliminary data.</text>
</comment>
<organism evidence="1 2">
    <name type="scientific">Daphnia magna</name>
    <dbReference type="NCBI Taxonomy" id="35525"/>
    <lineage>
        <taxon>Eukaryota</taxon>
        <taxon>Metazoa</taxon>
        <taxon>Ecdysozoa</taxon>
        <taxon>Arthropoda</taxon>
        <taxon>Crustacea</taxon>
        <taxon>Branchiopoda</taxon>
        <taxon>Diplostraca</taxon>
        <taxon>Cladocera</taxon>
        <taxon>Anomopoda</taxon>
        <taxon>Daphniidae</taxon>
        <taxon>Daphnia</taxon>
    </lineage>
</organism>
<accession>A0ABQ9ZCV7</accession>
<gene>
    <name evidence="1" type="ORF">OUZ56_019684</name>
</gene>
<sequence>MSSELILIYDLECLTKDLFLHHGFPTVKLYATISDPYWTLFPTSPERDSNPRYSVLQSTALPLSYERGGCQEGIASA</sequence>
<keyword evidence="2" id="KW-1185">Reference proteome</keyword>
<name>A0ABQ9ZCV7_9CRUS</name>
<evidence type="ECO:0000313" key="1">
    <source>
        <dbReference type="EMBL" id="KAK4010539.1"/>
    </source>
</evidence>
<reference evidence="1 2" key="1">
    <citation type="journal article" date="2023" name="Nucleic Acids Res.">
        <title>The hologenome of Daphnia magna reveals possible DNA methylation and microbiome-mediated evolution of the host genome.</title>
        <authorList>
            <person name="Chaturvedi A."/>
            <person name="Li X."/>
            <person name="Dhandapani V."/>
            <person name="Marshall H."/>
            <person name="Kissane S."/>
            <person name="Cuenca-Cambronero M."/>
            <person name="Asole G."/>
            <person name="Calvet F."/>
            <person name="Ruiz-Romero M."/>
            <person name="Marangio P."/>
            <person name="Guigo R."/>
            <person name="Rago D."/>
            <person name="Mirbahai L."/>
            <person name="Eastwood N."/>
            <person name="Colbourne J.K."/>
            <person name="Zhou J."/>
            <person name="Mallon E."/>
            <person name="Orsini L."/>
        </authorList>
    </citation>
    <scope>NUCLEOTIDE SEQUENCE [LARGE SCALE GENOMIC DNA]</scope>
    <source>
        <strain evidence="1">LRV0_1</strain>
    </source>
</reference>